<dbReference type="Proteomes" id="UP000799764">
    <property type="component" value="Unassembled WGS sequence"/>
</dbReference>
<dbReference type="InterPro" id="IPR011032">
    <property type="entry name" value="GroES-like_sf"/>
</dbReference>
<dbReference type="SUPFAM" id="SSF50129">
    <property type="entry name" value="GroES-like"/>
    <property type="match status" value="1"/>
</dbReference>
<dbReference type="InterPro" id="IPR013149">
    <property type="entry name" value="ADH-like_C"/>
</dbReference>
<dbReference type="PANTHER" id="PTHR43677">
    <property type="entry name" value="SHORT-CHAIN DEHYDROGENASE/REDUCTASE"/>
    <property type="match status" value="1"/>
</dbReference>
<comment type="caution">
    <text evidence="3">The sequence shown here is derived from an EMBL/GenBank/DDBJ whole genome shotgun (WGS) entry which is preliminary data.</text>
</comment>
<dbReference type="InterPro" id="IPR051397">
    <property type="entry name" value="Zn-ADH-like_protein"/>
</dbReference>
<evidence type="ECO:0000259" key="2">
    <source>
        <dbReference type="Pfam" id="PF08240"/>
    </source>
</evidence>
<dbReference type="Gene3D" id="3.90.180.10">
    <property type="entry name" value="Medium-chain alcohol dehydrogenases, catalytic domain"/>
    <property type="match status" value="1"/>
</dbReference>
<dbReference type="PANTHER" id="PTHR43677:SF4">
    <property type="entry name" value="QUINONE OXIDOREDUCTASE-LIKE PROTEIN 2"/>
    <property type="match status" value="1"/>
</dbReference>
<dbReference type="EMBL" id="MU001493">
    <property type="protein sequence ID" value="KAF2451057.1"/>
    <property type="molecule type" value="Genomic_DNA"/>
</dbReference>
<gene>
    <name evidence="3" type="ORF">P171DRAFT_451387</name>
</gene>
<dbReference type="CDD" id="cd05188">
    <property type="entry name" value="MDR"/>
    <property type="match status" value="1"/>
</dbReference>
<dbReference type="Pfam" id="PF08240">
    <property type="entry name" value="ADH_N"/>
    <property type="match status" value="1"/>
</dbReference>
<reference evidence="3" key="1">
    <citation type="journal article" date="2020" name="Stud. Mycol.">
        <title>101 Dothideomycetes genomes: a test case for predicting lifestyles and emergence of pathogens.</title>
        <authorList>
            <person name="Haridas S."/>
            <person name="Albert R."/>
            <person name="Binder M."/>
            <person name="Bloem J."/>
            <person name="Labutti K."/>
            <person name="Salamov A."/>
            <person name="Andreopoulos B."/>
            <person name="Baker S."/>
            <person name="Barry K."/>
            <person name="Bills G."/>
            <person name="Bluhm B."/>
            <person name="Cannon C."/>
            <person name="Castanera R."/>
            <person name="Culley D."/>
            <person name="Daum C."/>
            <person name="Ezra D."/>
            <person name="Gonzalez J."/>
            <person name="Henrissat B."/>
            <person name="Kuo A."/>
            <person name="Liang C."/>
            <person name="Lipzen A."/>
            <person name="Lutzoni F."/>
            <person name="Magnuson J."/>
            <person name="Mondo S."/>
            <person name="Nolan M."/>
            <person name="Ohm R."/>
            <person name="Pangilinan J."/>
            <person name="Park H.-J."/>
            <person name="Ramirez L."/>
            <person name="Alfaro M."/>
            <person name="Sun H."/>
            <person name="Tritt A."/>
            <person name="Yoshinaga Y."/>
            <person name="Zwiers L.-H."/>
            <person name="Turgeon B."/>
            <person name="Goodwin S."/>
            <person name="Spatafora J."/>
            <person name="Crous P."/>
            <person name="Grigoriev I."/>
        </authorList>
    </citation>
    <scope>NUCLEOTIDE SEQUENCE</scope>
    <source>
        <strain evidence="3">CBS 690.94</strain>
    </source>
</reference>
<protein>
    <submittedName>
        <fullName evidence="3">GroES-like protein</fullName>
    </submittedName>
</protein>
<organism evidence="3 4">
    <name type="scientific">Karstenula rhodostoma CBS 690.94</name>
    <dbReference type="NCBI Taxonomy" id="1392251"/>
    <lineage>
        <taxon>Eukaryota</taxon>
        <taxon>Fungi</taxon>
        <taxon>Dikarya</taxon>
        <taxon>Ascomycota</taxon>
        <taxon>Pezizomycotina</taxon>
        <taxon>Dothideomycetes</taxon>
        <taxon>Pleosporomycetidae</taxon>
        <taxon>Pleosporales</taxon>
        <taxon>Massarineae</taxon>
        <taxon>Didymosphaeriaceae</taxon>
        <taxon>Karstenula</taxon>
    </lineage>
</organism>
<proteinExistence type="predicted"/>
<dbReference type="AlphaFoldDB" id="A0A9P4UJ80"/>
<dbReference type="Gene3D" id="3.40.50.720">
    <property type="entry name" value="NAD(P)-binding Rossmann-like Domain"/>
    <property type="match status" value="1"/>
</dbReference>
<sequence length="377" mass="40328">MASLPTTHRALVLTDKSLPLAVKTLPTPTAIHGSAVVEIFSAGVLSYHREVYNGAESHAHYSLPTPLVTGMSGIGRIAALGPDATALQPGQLVFVDCMIRARDDPETAFLLAIHDSGTPGSRKLARDVWRDGTFAEYARVPLENCVPLDEKRLCGELGYDVHDLMYMDYLIVPFGGLRDIGLEPGETVVVSPATGGYGGAAVMVAVAMGARVIAMGRNEAELARLKKHVLSGSPSASIETVKITGDETADAESLKAFGAIDAAIDFTPPKGASSSHVKSVVRAIRKGGRISLMGLNENPIVPWLVVSKNISLKGKLMYEREDLVSFAKMLKTGLFPRGKHLVDTKIFSLEDWKECLDVAAEHTGIGRRVVFSPKSSV</sequence>
<name>A0A9P4UJ80_9PLEO</name>
<evidence type="ECO:0000313" key="4">
    <source>
        <dbReference type="Proteomes" id="UP000799764"/>
    </source>
</evidence>
<evidence type="ECO:0000313" key="3">
    <source>
        <dbReference type="EMBL" id="KAF2451057.1"/>
    </source>
</evidence>
<dbReference type="OrthoDB" id="5407715at2759"/>
<keyword evidence="4" id="KW-1185">Reference proteome</keyword>
<accession>A0A9P4UJ80</accession>
<evidence type="ECO:0000259" key="1">
    <source>
        <dbReference type="Pfam" id="PF00107"/>
    </source>
</evidence>
<dbReference type="InterPro" id="IPR013154">
    <property type="entry name" value="ADH-like_N"/>
</dbReference>
<dbReference type="SUPFAM" id="SSF51735">
    <property type="entry name" value="NAD(P)-binding Rossmann-fold domains"/>
    <property type="match status" value="1"/>
</dbReference>
<dbReference type="GO" id="GO:0005739">
    <property type="term" value="C:mitochondrion"/>
    <property type="evidence" value="ECO:0007669"/>
    <property type="project" value="TreeGrafter"/>
</dbReference>
<dbReference type="GO" id="GO:0016491">
    <property type="term" value="F:oxidoreductase activity"/>
    <property type="evidence" value="ECO:0007669"/>
    <property type="project" value="TreeGrafter"/>
</dbReference>
<dbReference type="Pfam" id="PF00107">
    <property type="entry name" value="ADH_zinc_N"/>
    <property type="match status" value="1"/>
</dbReference>
<feature type="domain" description="Alcohol dehydrogenase-like C-terminal" evidence="1">
    <location>
        <begin position="198"/>
        <end position="329"/>
    </location>
</feature>
<feature type="domain" description="Alcohol dehydrogenase-like N-terminal" evidence="2">
    <location>
        <begin position="34"/>
        <end position="149"/>
    </location>
</feature>
<dbReference type="InterPro" id="IPR036291">
    <property type="entry name" value="NAD(P)-bd_dom_sf"/>
</dbReference>